<dbReference type="PATRIC" id="fig|146537.3.peg.1083"/>
<reference evidence="2" key="1">
    <citation type="journal article" date="2015" name="Genome Announc.">
        <title>Draft Genome Sequence of Thiostrepton-Producing Streptomyces azureus ATCC 14921.</title>
        <authorList>
            <person name="Sakihara K."/>
            <person name="Maeda J."/>
            <person name="Tashiro K."/>
            <person name="Fujino Y."/>
            <person name="Kuhara S."/>
            <person name="Ohshima T."/>
            <person name="Ogata S."/>
            <person name="Doi K."/>
        </authorList>
    </citation>
    <scope>NUCLEOTIDE SEQUENCE [LARGE SCALE GENOMIC DNA]</scope>
    <source>
        <strain evidence="2">ATCC14921</strain>
    </source>
</reference>
<dbReference type="AlphaFoldDB" id="A0A0K8PEJ5"/>
<evidence type="ECO:0000313" key="3">
    <source>
        <dbReference type="Proteomes" id="UP000053859"/>
    </source>
</evidence>
<proteinExistence type="predicted"/>
<gene>
    <name evidence="2" type="ORF">SAZU_1028</name>
</gene>
<dbReference type="Proteomes" id="UP000053859">
    <property type="component" value="Unassembled WGS sequence"/>
</dbReference>
<feature type="region of interest" description="Disordered" evidence="1">
    <location>
        <begin position="137"/>
        <end position="179"/>
    </location>
</feature>
<sequence>MNEVPPCLPEMLFMSLAEVVVTSVDTSGEVIRVEARSAADGAGCPGCGSWSRRVHGSYGGFPVICRWSVGPFATVLHEFVLTRQCPGMTKVLGIVAASLALSFGIGMLSGGQQHFEDFPARAAMLIPFGLALSEHARRADDAAPPRRPAAAQLGGHPVGDTAQTDEGEGGGHQAEVDSASWPAFPHGSPVPGTACAGHTVTCADAVGALLVALTVRTPTSSRIRPHPSRGDVRNTGPGAFSLAAAVRPI</sequence>
<protein>
    <submittedName>
        <fullName evidence="2">Uncharacterized protein</fullName>
    </submittedName>
</protein>
<evidence type="ECO:0000256" key="1">
    <source>
        <dbReference type="SAM" id="MobiDB-lite"/>
    </source>
</evidence>
<dbReference type="RefSeq" id="WP_059415255.1">
    <property type="nucleotide sequence ID" value="NZ_DF968210.1"/>
</dbReference>
<name>A0A0K8PEJ5_STRAJ</name>
<evidence type="ECO:0000313" key="2">
    <source>
        <dbReference type="EMBL" id="GAP46290.1"/>
    </source>
</evidence>
<accession>A0A0K8PEJ5</accession>
<dbReference type="EMBL" id="DF968210">
    <property type="protein sequence ID" value="GAP46290.1"/>
    <property type="molecule type" value="Genomic_DNA"/>
</dbReference>
<organism evidence="2 3">
    <name type="scientific">Streptomyces azureus</name>
    <dbReference type="NCBI Taxonomy" id="146537"/>
    <lineage>
        <taxon>Bacteria</taxon>
        <taxon>Bacillati</taxon>
        <taxon>Actinomycetota</taxon>
        <taxon>Actinomycetes</taxon>
        <taxon>Kitasatosporales</taxon>
        <taxon>Streptomycetaceae</taxon>
        <taxon>Streptomyces</taxon>
    </lineage>
</organism>
<keyword evidence="3" id="KW-1185">Reference proteome</keyword>
<dbReference type="OrthoDB" id="7874428at2"/>